<organism evidence="2 3">
    <name type="scientific">Halopelagius longus</name>
    <dbReference type="NCBI Taxonomy" id="1236180"/>
    <lineage>
        <taxon>Archaea</taxon>
        <taxon>Methanobacteriati</taxon>
        <taxon>Methanobacteriota</taxon>
        <taxon>Stenosarchaea group</taxon>
        <taxon>Halobacteria</taxon>
        <taxon>Halobacteriales</taxon>
        <taxon>Haloferacaceae</taxon>
    </lineage>
</organism>
<name>A0A1H0ZAE3_9EURY</name>
<accession>A0A1H0ZAE3</accession>
<reference evidence="1 4" key="3">
    <citation type="submission" date="2018-07" db="EMBL/GenBank/DDBJ databases">
        <title>Genome sequence of extremly halophilic archaeon Halopelagius longus strain BC12-B1.</title>
        <authorList>
            <person name="Zhang X."/>
        </authorList>
    </citation>
    <scope>NUCLEOTIDE SEQUENCE [LARGE SCALE GENOMIC DNA]</scope>
    <source>
        <strain evidence="1 4">BC12-B1</strain>
    </source>
</reference>
<dbReference type="EMBL" id="FNKQ01000001">
    <property type="protein sequence ID" value="SDQ24378.1"/>
    <property type="molecule type" value="Genomic_DNA"/>
</dbReference>
<dbReference type="InterPro" id="IPR055541">
    <property type="entry name" value="DUF7117"/>
</dbReference>
<gene>
    <name evidence="1" type="ORF">DWB78_14910</name>
    <name evidence="2" type="ORF">SAMN05216278_1108</name>
</gene>
<dbReference type="EMBL" id="QQST01000001">
    <property type="protein sequence ID" value="RDI72909.1"/>
    <property type="molecule type" value="Genomic_DNA"/>
</dbReference>
<evidence type="ECO:0000313" key="3">
    <source>
        <dbReference type="Proteomes" id="UP000199289"/>
    </source>
</evidence>
<dbReference type="Proteomes" id="UP000255421">
    <property type="component" value="Unassembled WGS sequence"/>
</dbReference>
<evidence type="ECO:0000313" key="4">
    <source>
        <dbReference type="Proteomes" id="UP000255421"/>
    </source>
</evidence>
<dbReference type="AlphaFoldDB" id="A0A1H0ZAE3"/>
<protein>
    <recommendedName>
        <fullName evidence="5">TFIIB-type zinc ribbon-containing protein</fullName>
    </recommendedName>
</protein>
<dbReference type="Pfam" id="PF23430">
    <property type="entry name" value="DUF7117"/>
    <property type="match status" value="1"/>
</dbReference>
<evidence type="ECO:0000313" key="1">
    <source>
        <dbReference type="EMBL" id="RDI72909.1"/>
    </source>
</evidence>
<proteinExistence type="predicted"/>
<evidence type="ECO:0000313" key="2">
    <source>
        <dbReference type="EMBL" id="SDQ24378.1"/>
    </source>
</evidence>
<dbReference type="Proteomes" id="UP000199289">
    <property type="component" value="Unassembled WGS sequence"/>
</dbReference>
<dbReference type="RefSeq" id="WP_092534048.1">
    <property type="nucleotide sequence ID" value="NZ_FNKQ01000001.1"/>
</dbReference>
<dbReference type="OrthoDB" id="341613at2157"/>
<evidence type="ECO:0008006" key="5">
    <source>
        <dbReference type="Google" id="ProtNLM"/>
    </source>
</evidence>
<sequence>MRIRGRRRCKDCEREWSYYDTGSVTCPNCGSLRSVGVGERERHTDAAAELDLSPHRSAVGEFDEEASTGRRALPEDVLDDLKSDLRAYVRERGFVSGGELRDLDDAYLAANELLHAGDVYARLRDVSEDEHLYVISLLQGADRGERPSSEAVPPSMTAARGLAYAEALSAFRRDVSLWLDDNPDPDARRTLETLGDHVKRVDALEGDVPVEKSESLVRAARELAAYARDGDETALTTARDRLARLS</sequence>
<reference evidence="3" key="1">
    <citation type="submission" date="2016-10" db="EMBL/GenBank/DDBJ databases">
        <authorList>
            <person name="Varghese N."/>
            <person name="Submissions S."/>
        </authorList>
    </citation>
    <scope>NUCLEOTIDE SEQUENCE [LARGE SCALE GENOMIC DNA]</scope>
    <source>
        <strain evidence="3">CGMCC 1.12397</strain>
    </source>
</reference>
<keyword evidence="4" id="KW-1185">Reference proteome</keyword>
<reference evidence="2" key="2">
    <citation type="submission" date="2016-10" db="EMBL/GenBank/DDBJ databases">
        <authorList>
            <person name="de Groot N.N."/>
        </authorList>
    </citation>
    <scope>NUCLEOTIDE SEQUENCE [LARGE SCALE GENOMIC DNA]</scope>
    <source>
        <strain evidence="2">CGMCC 1.12397</strain>
    </source>
</reference>